<accession>A0A0H3J9B0</accession>
<evidence type="ECO:0000313" key="5">
    <source>
        <dbReference type="Proteomes" id="UP000030905"/>
    </source>
</evidence>
<keyword evidence="1" id="KW-1133">Transmembrane helix</keyword>
<dbReference type="EMBL" id="CP009268">
    <property type="protein sequence ID" value="AJA53875.1"/>
    <property type="molecule type" value="Genomic_DNA"/>
</dbReference>
<reference evidence="3 4" key="3">
    <citation type="journal article" name="Genome Announc.">
        <title>Improved Draft Genome Sequence of Clostridium pasteurianum Strain ATCC 6013 (DSM 525) Using a Hybrid Next-Generation Sequencing Approach.</title>
        <authorList>
            <person name="Pyne M.E."/>
            <person name="Utturkar S."/>
            <person name="Brown S.D."/>
            <person name="Moo-Young M."/>
            <person name="Chung D.A."/>
            <person name="Chou C.P."/>
        </authorList>
    </citation>
    <scope>NUCLEOTIDE SEQUENCE [LARGE SCALE GENOMIC DNA]</scope>
    <source>
        <strain evidence="3 4">ATCC 6013</strain>
    </source>
</reference>
<dbReference type="AlphaFoldDB" id="A0A0H3J9B0"/>
<organism evidence="2 5">
    <name type="scientific">Clostridium pasteurianum DSM 525 = ATCC 6013</name>
    <dbReference type="NCBI Taxonomy" id="1262449"/>
    <lineage>
        <taxon>Bacteria</taxon>
        <taxon>Bacillati</taxon>
        <taxon>Bacillota</taxon>
        <taxon>Clostridia</taxon>
        <taxon>Eubacteriales</taxon>
        <taxon>Clostridiaceae</taxon>
        <taxon>Clostridium</taxon>
    </lineage>
</organism>
<evidence type="ECO:0000313" key="2">
    <source>
        <dbReference type="EMBL" id="AJA53875.1"/>
    </source>
</evidence>
<gene>
    <name evidence="2" type="ORF">CLPA_c38490</name>
    <name evidence="3" type="ORF">CP6013_03356</name>
</gene>
<dbReference type="GeneID" id="93075935"/>
<keyword evidence="1" id="KW-0472">Membrane</keyword>
<feature type="transmembrane region" description="Helical" evidence="1">
    <location>
        <begin position="29"/>
        <end position="46"/>
    </location>
</feature>
<dbReference type="Proteomes" id="UP000028042">
    <property type="component" value="Unassembled WGS sequence"/>
</dbReference>
<dbReference type="PATRIC" id="fig|1262449.3.peg.3673"/>
<dbReference type="RefSeq" id="WP_003447764.1">
    <property type="nucleotide sequence ID" value="NZ_ANZB01000016.1"/>
</dbReference>
<evidence type="ECO:0000313" key="3">
    <source>
        <dbReference type="EMBL" id="KRU14100.1"/>
    </source>
</evidence>
<keyword evidence="5" id="KW-1185">Reference proteome</keyword>
<dbReference type="KEGG" id="cpat:CLPA_c38490"/>
<proteinExistence type="predicted"/>
<evidence type="ECO:0008006" key="6">
    <source>
        <dbReference type="Google" id="ProtNLM"/>
    </source>
</evidence>
<reference evidence="3" key="2">
    <citation type="submission" date="2015-10" db="EMBL/GenBank/DDBJ databases">
        <title>Improved Draft Genome Sequence of Clostridium pasteurianum Strain ATCC 6013 (DSM 525) Using a Hybrid Next-Generation Sequencing Approach.</title>
        <authorList>
            <person name="Pyne M.E."/>
            <person name="Utturkar S.M."/>
            <person name="Brown S.D."/>
            <person name="Moo-Young M."/>
            <person name="Chung D.A."/>
            <person name="Chou P.C."/>
        </authorList>
    </citation>
    <scope>NUCLEOTIDE SEQUENCE</scope>
    <source>
        <strain evidence="3">ATCC 6013</strain>
    </source>
</reference>
<feature type="transmembrane region" description="Helical" evidence="1">
    <location>
        <begin position="158"/>
        <end position="181"/>
    </location>
</feature>
<evidence type="ECO:0000256" key="1">
    <source>
        <dbReference type="SAM" id="Phobius"/>
    </source>
</evidence>
<protein>
    <recommendedName>
        <fullName evidence="6">Yip1 domain-containing protein</fullName>
    </recommendedName>
</protein>
<dbReference type="EMBL" id="JPGY02000001">
    <property type="protein sequence ID" value="KRU14100.1"/>
    <property type="molecule type" value="Genomic_DNA"/>
</dbReference>
<feature type="transmembrane region" description="Helical" evidence="1">
    <location>
        <begin position="96"/>
        <end position="114"/>
    </location>
</feature>
<dbReference type="KEGG" id="cpae:CPAST_c38490"/>
<reference evidence="2 5" key="1">
    <citation type="journal article" date="2015" name="Genome Announc.">
        <title>Complete Genome Sequence of the Nitrogen-Fixing and Solvent-Producing Clostridium pasteurianum DSM 525.</title>
        <authorList>
            <person name="Poehlein A."/>
            <person name="Grosse-Honebrink A."/>
            <person name="Zhang Y."/>
            <person name="Minton N.P."/>
            <person name="Daniel R."/>
        </authorList>
    </citation>
    <scope>NUCLEOTIDE SEQUENCE [LARGE SCALE GENOMIC DNA]</scope>
    <source>
        <strain evidence="2">DSM 525</strain>
        <strain evidence="5">DSM 525 / ATCC 6013</strain>
    </source>
</reference>
<feature type="transmembrane region" description="Helical" evidence="1">
    <location>
        <begin position="126"/>
        <end position="146"/>
    </location>
</feature>
<keyword evidence="1" id="KW-0812">Transmembrane</keyword>
<evidence type="ECO:0000313" key="4">
    <source>
        <dbReference type="Proteomes" id="UP000028042"/>
    </source>
</evidence>
<sequence length="187" mass="21143">MKMLYFIKDMFNSPYKVVLSHKNENNNKPALIIVIITALFASFYRGNMDWSSAISVSFSLNFCLYFAACLAFKLAAVVNNKEVTFNEILSTWGFSYLPTVSFIAYIIITHVFFMNTKIGLSTPISIVLLAFIIAILIWKVIFYFIELKVVLKLNLIEMILASIVIGSVFVVCYMITGIVFGTKIPIV</sequence>
<dbReference type="Proteomes" id="UP000030905">
    <property type="component" value="Chromosome"/>
</dbReference>
<name>A0A0H3J9B0_CLOPA</name>
<feature type="transmembrane region" description="Helical" evidence="1">
    <location>
        <begin position="58"/>
        <end position="76"/>
    </location>
</feature>